<reference evidence="18 19" key="2">
    <citation type="journal article" date="2023" name="Mol. Biol. Evol.">
        <title>Genomics of Secondarily Temperate Adaptation in the Only Non-Antarctic Icefish.</title>
        <authorList>
            <person name="Rivera-Colon A.G."/>
            <person name="Rayamajhi N."/>
            <person name="Minhas B.F."/>
            <person name="Madrigal G."/>
            <person name="Bilyk K.T."/>
            <person name="Yoon V."/>
            <person name="Hune M."/>
            <person name="Gregory S."/>
            <person name="Cheng C.H.C."/>
            <person name="Catchen J.M."/>
        </authorList>
    </citation>
    <scope>NUCLEOTIDE SEQUENCE [LARGE SCALE GENOMIC DNA]</scope>
    <source>
        <strain evidence="18">JMC-PN-2008</strain>
    </source>
</reference>
<dbReference type="Pfam" id="PF00003">
    <property type="entry name" value="7tm_3"/>
    <property type="match status" value="1"/>
</dbReference>
<dbReference type="Proteomes" id="UP001346869">
    <property type="component" value="Unassembled WGS sequence"/>
</dbReference>
<feature type="transmembrane region" description="Helical" evidence="15">
    <location>
        <begin position="488"/>
        <end position="510"/>
    </location>
</feature>
<dbReference type="SMART" id="SM01229">
    <property type="entry name" value="GluR_Homer-bdg"/>
    <property type="match status" value="1"/>
</dbReference>
<dbReference type="CDD" id="cd15450">
    <property type="entry name" value="7tmC_mGluR5"/>
    <property type="match status" value="1"/>
</dbReference>
<keyword evidence="11" id="KW-0675">Receptor</keyword>
<dbReference type="PRINTS" id="PR01055">
    <property type="entry name" value="MTABOTROPC5R"/>
</dbReference>
<evidence type="ECO:0000256" key="12">
    <source>
        <dbReference type="ARBA" id="ARBA00023180"/>
    </source>
</evidence>
<dbReference type="GO" id="GO:0005886">
    <property type="term" value="C:plasma membrane"/>
    <property type="evidence" value="ECO:0007669"/>
    <property type="project" value="UniProtKB-SubCell"/>
</dbReference>
<keyword evidence="6 16" id="KW-0732">Signal</keyword>
<dbReference type="InterPro" id="IPR017978">
    <property type="entry name" value="GPCR_3_C"/>
</dbReference>
<dbReference type="PANTHER" id="PTHR24060">
    <property type="entry name" value="METABOTROPIC GLUTAMATE RECEPTOR"/>
    <property type="match status" value="1"/>
</dbReference>
<dbReference type="Pfam" id="PF07562">
    <property type="entry name" value="NCD3G"/>
    <property type="match status" value="1"/>
</dbReference>
<sequence>MLNRWSLLNFSALSPLVFPCSDGWADRYDVTDGYVREAAGGITIKLQSADVKWFDDYYLKLRPENNPRNPWFPEFWQHRFHCRLKGHPQENGKYNRTCGKRESLRQQYAQDTKMGFVINAIYSMAYGLHNMQRALCPGYQGLCDAMRPIDGSTLLDFLMKTNFTGVSGEGILFDENGDSPGRYEIMNFKKMGKDYYDYINVGSWDNRGLKIDDDEIWPNKEGIMKSVCSEPCDKGQIKVIRKGEVSCCWTCTPCKENEFVFDEYTCRACELGSWPTFDLTGCDPIPVEYLRWGDPEPIAAVVFACLGLMFTFFVTAVFIRFRDTPVVKSSSRELCYIILAGICLGYLCTFSLITKPHVVHCYLQRLGIGLSPAMSYSALVTKTNRIARILAGSKKKICTKKPRFMSACAQLIIAFLLILLQLGIIVALFLMEPPEVIHDYPSIRQVNLICNTNNLGVVAPLGYNGLLILSCTFYAFKTRNVPANFNEAKYIAFTMYTTCIIWLAFVPIYFGSNYKIITMCFSVSLSATVALCCMFVPKVYIILAKPERNVRSAFTTSTVVRMHVGDGKSSSAASRSSSLVNLWKRRGSTGENLSSNGKSVSWAQTERSSSRGNHLWQRLSFHIKKKENNQTAVIKPFSKTSEERYCGGGDLHPHMPLPSLPSMSSLSIHQDSVTDKTLYDLSEAEERYSTTYLPQTPSPISTISQRLGAGIGEEHSMSGIPNYPSSICSGGSGGSGGSRGSGSSCGPASSGSLVVGSDGRLIIVDNHPGPHPSSLMDQISCVVNRFTANITELNSMMLSSSPTHSNKQTPPSPQPHDPYLLPREIPMAPTLTTYADVQPLPPVETSMAGRSGCPVHSIPHSPYPLPPHIGQASPSLSPMRGGLIPCLTNSPHRRAELDEELFALTPPSPFRDSLGSSSGSLISETGLCLPPVPSHPPPSPPSPRYSRLSLRNYSQSSSSL</sequence>
<dbReference type="GO" id="GO:0008066">
    <property type="term" value="F:glutamate receptor activity"/>
    <property type="evidence" value="ECO:0007669"/>
    <property type="project" value="UniProtKB-ARBA"/>
</dbReference>
<dbReference type="PRINTS" id="PR00248">
    <property type="entry name" value="GPCRMGR"/>
</dbReference>
<dbReference type="FunFam" id="2.10.50.30:FF:000001">
    <property type="entry name" value="metabotropic glutamate receptor 1"/>
    <property type="match status" value="1"/>
</dbReference>
<dbReference type="Pfam" id="PF10606">
    <property type="entry name" value="GluR_Homer-bdg"/>
    <property type="match status" value="1"/>
</dbReference>
<keyword evidence="4" id="KW-0597">Phosphoprotein</keyword>
<feature type="compositionally biased region" description="Low complexity" evidence="14">
    <location>
        <begin position="944"/>
        <end position="960"/>
    </location>
</feature>
<proteinExistence type="inferred from homology"/>
<keyword evidence="12" id="KW-0325">Glycoprotein</keyword>
<name>A0AAN7XWX3_ELEMC</name>
<evidence type="ECO:0000256" key="4">
    <source>
        <dbReference type="ARBA" id="ARBA00022553"/>
    </source>
</evidence>
<feature type="transmembrane region" description="Helical" evidence="15">
    <location>
        <begin position="333"/>
        <end position="354"/>
    </location>
</feature>
<dbReference type="Pfam" id="PF01094">
    <property type="entry name" value="ANF_receptor"/>
    <property type="match status" value="1"/>
</dbReference>
<evidence type="ECO:0000256" key="5">
    <source>
        <dbReference type="ARBA" id="ARBA00022692"/>
    </source>
</evidence>
<feature type="chain" id="PRO_5042920711" description="G-protein coupled receptors family 3 profile domain-containing protein" evidence="16">
    <location>
        <begin position="26"/>
        <end position="960"/>
    </location>
</feature>
<keyword evidence="7 15" id="KW-1133">Transmembrane helix</keyword>
<feature type="compositionally biased region" description="Pro residues" evidence="14">
    <location>
        <begin position="930"/>
        <end position="943"/>
    </location>
</feature>
<dbReference type="InterPro" id="IPR000337">
    <property type="entry name" value="GPCR_3"/>
</dbReference>
<dbReference type="InterPro" id="IPR028082">
    <property type="entry name" value="Peripla_BP_I"/>
</dbReference>
<feature type="transmembrane region" description="Helical" evidence="15">
    <location>
        <begin position="298"/>
        <end position="321"/>
    </location>
</feature>
<dbReference type="InterPro" id="IPR019588">
    <property type="entry name" value="Metabotropic_Glu_rcpt_Homer-bd"/>
</dbReference>
<feature type="region of interest" description="Disordered" evidence="14">
    <location>
        <begin position="730"/>
        <end position="751"/>
    </location>
</feature>
<evidence type="ECO:0000256" key="14">
    <source>
        <dbReference type="SAM" id="MobiDB-lite"/>
    </source>
</evidence>
<dbReference type="PRINTS" id="PR00593">
    <property type="entry name" value="MTABOTROPICR"/>
</dbReference>
<reference evidence="18 19" key="1">
    <citation type="journal article" date="2023" name="Genes (Basel)">
        <title>Chromosome-Level Genome Assembly and Circadian Gene Repertoire of the Patagonia Blennie Eleginops maclovinus-The Closest Ancestral Proxy of Antarctic Cryonotothenioids.</title>
        <authorList>
            <person name="Cheng C.C."/>
            <person name="Rivera-Colon A.G."/>
            <person name="Minhas B.F."/>
            <person name="Wilson L."/>
            <person name="Rayamajhi N."/>
            <person name="Vargas-Chacoff L."/>
            <person name="Catchen J.M."/>
        </authorList>
    </citation>
    <scope>NUCLEOTIDE SEQUENCE [LARGE SCALE GENOMIC DNA]</scope>
    <source>
        <strain evidence="18">JMC-PN-2008</strain>
    </source>
</reference>
<evidence type="ECO:0000256" key="15">
    <source>
        <dbReference type="SAM" id="Phobius"/>
    </source>
</evidence>
<evidence type="ECO:0000256" key="1">
    <source>
        <dbReference type="ARBA" id="ARBA00004651"/>
    </source>
</evidence>
<evidence type="ECO:0000256" key="16">
    <source>
        <dbReference type="SAM" id="SignalP"/>
    </source>
</evidence>
<dbReference type="GO" id="GO:0007206">
    <property type="term" value="P:phospholipase C-activating G protein-coupled glutamate receptor signaling pathway"/>
    <property type="evidence" value="ECO:0007669"/>
    <property type="project" value="UniProtKB-ARBA"/>
</dbReference>
<keyword evidence="13" id="KW-0807">Transducer</keyword>
<dbReference type="PROSITE" id="PS00980">
    <property type="entry name" value="G_PROTEIN_RECEP_F3_2"/>
    <property type="match status" value="1"/>
</dbReference>
<dbReference type="GO" id="GO:0004930">
    <property type="term" value="F:G protein-coupled receptor activity"/>
    <property type="evidence" value="ECO:0007669"/>
    <property type="project" value="UniProtKB-KW"/>
</dbReference>
<dbReference type="PROSITE" id="PS00981">
    <property type="entry name" value="G_PROTEIN_RECEP_F3_3"/>
    <property type="match status" value="1"/>
</dbReference>
<protein>
    <recommendedName>
        <fullName evidence="17">G-protein coupled receptors family 3 profile domain-containing protein</fullName>
    </recommendedName>
</protein>
<dbReference type="InterPro" id="IPR011500">
    <property type="entry name" value="GPCR_3_9-Cys_dom"/>
</dbReference>
<dbReference type="InterPro" id="IPR001828">
    <property type="entry name" value="ANF_lig-bd_rcpt"/>
</dbReference>
<keyword evidence="10" id="KW-1015">Disulfide bond</keyword>
<comment type="subcellular location">
    <subcellularLocation>
        <location evidence="1">Cell membrane</location>
        <topology evidence="1">Multi-pass membrane protein</topology>
    </subcellularLocation>
</comment>
<dbReference type="EMBL" id="JAUZQC010000007">
    <property type="protein sequence ID" value="KAK5868524.1"/>
    <property type="molecule type" value="Genomic_DNA"/>
</dbReference>
<feature type="signal peptide" evidence="16">
    <location>
        <begin position="1"/>
        <end position="25"/>
    </location>
</feature>
<evidence type="ECO:0000256" key="3">
    <source>
        <dbReference type="ARBA" id="ARBA00022475"/>
    </source>
</evidence>
<evidence type="ECO:0000256" key="11">
    <source>
        <dbReference type="ARBA" id="ARBA00023170"/>
    </source>
</evidence>
<evidence type="ECO:0000256" key="2">
    <source>
        <dbReference type="ARBA" id="ARBA00007242"/>
    </source>
</evidence>
<evidence type="ECO:0000256" key="7">
    <source>
        <dbReference type="ARBA" id="ARBA00022989"/>
    </source>
</evidence>
<dbReference type="InterPro" id="IPR000202">
    <property type="entry name" value="GPCR_3_mGluR5"/>
</dbReference>
<dbReference type="Gene3D" id="2.10.50.30">
    <property type="entry name" value="GPCR, family 3, nine cysteines domain"/>
    <property type="match status" value="1"/>
</dbReference>
<evidence type="ECO:0000256" key="6">
    <source>
        <dbReference type="ARBA" id="ARBA00022729"/>
    </source>
</evidence>
<dbReference type="InterPro" id="IPR038550">
    <property type="entry name" value="GPCR_3_9-Cys_sf"/>
</dbReference>
<evidence type="ECO:0000256" key="10">
    <source>
        <dbReference type="ARBA" id="ARBA00023157"/>
    </source>
</evidence>
<feature type="compositionally biased region" description="Low complexity" evidence="14">
    <location>
        <begin position="741"/>
        <end position="751"/>
    </location>
</feature>
<evidence type="ECO:0000313" key="19">
    <source>
        <dbReference type="Proteomes" id="UP001346869"/>
    </source>
</evidence>
<dbReference type="FunFam" id="3.40.50.2300:FF:000219">
    <property type="entry name" value="Glutamate metabotropic receptor 5"/>
    <property type="match status" value="1"/>
</dbReference>
<dbReference type="PROSITE" id="PS50259">
    <property type="entry name" value="G_PROTEIN_RECEP_F3_4"/>
    <property type="match status" value="1"/>
</dbReference>
<evidence type="ECO:0000256" key="8">
    <source>
        <dbReference type="ARBA" id="ARBA00023040"/>
    </source>
</evidence>
<comment type="caution">
    <text evidence="18">The sequence shown here is derived from an EMBL/GenBank/DDBJ whole genome shotgun (WGS) entry which is preliminary data.</text>
</comment>
<keyword evidence="3" id="KW-1003">Cell membrane</keyword>
<dbReference type="SUPFAM" id="SSF53822">
    <property type="entry name" value="Periplasmic binding protein-like I"/>
    <property type="match status" value="1"/>
</dbReference>
<feature type="region of interest" description="Disordered" evidence="14">
    <location>
        <begin position="906"/>
        <end position="960"/>
    </location>
</feature>
<comment type="similarity">
    <text evidence="2">Belongs to the G-protein coupled receptor 3 family.</text>
</comment>
<keyword evidence="8" id="KW-0297">G-protein coupled receptor</keyword>
<feature type="transmembrane region" description="Helical" evidence="15">
    <location>
        <begin position="457"/>
        <end position="476"/>
    </location>
</feature>
<evidence type="ECO:0000256" key="9">
    <source>
        <dbReference type="ARBA" id="ARBA00023136"/>
    </source>
</evidence>
<accession>A0AAN7XWX3</accession>
<dbReference type="InterPro" id="IPR000162">
    <property type="entry name" value="GPCR_3_mtglu_rcpt"/>
</dbReference>
<dbReference type="AlphaFoldDB" id="A0AAN7XWX3"/>
<gene>
    <name evidence="18" type="ORF">PBY51_009531</name>
</gene>
<organism evidence="18 19">
    <name type="scientific">Eleginops maclovinus</name>
    <name type="common">Patagonian blennie</name>
    <name type="synonym">Eleginus maclovinus</name>
    <dbReference type="NCBI Taxonomy" id="56733"/>
    <lineage>
        <taxon>Eukaryota</taxon>
        <taxon>Metazoa</taxon>
        <taxon>Chordata</taxon>
        <taxon>Craniata</taxon>
        <taxon>Vertebrata</taxon>
        <taxon>Euteleostomi</taxon>
        <taxon>Actinopterygii</taxon>
        <taxon>Neopterygii</taxon>
        <taxon>Teleostei</taxon>
        <taxon>Neoteleostei</taxon>
        <taxon>Acanthomorphata</taxon>
        <taxon>Eupercaria</taxon>
        <taxon>Perciformes</taxon>
        <taxon>Notothenioidei</taxon>
        <taxon>Eleginopidae</taxon>
        <taxon>Eleginops</taxon>
    </lineage>
</organism>
<evidence type="ECO:0000259" key="17">
    <source>
        <dbReference type="PROSITE" id="PS50259"/>
    </source>
</evidence>
<feature type="transmembrane region" description="Helical" evidence="15">
    <location>
        <begin position="516"/>
        <end position="543"/>
    </location>
</feature>
<feature type="transmembrane region" description="Helical" evidence="15">
    <location>
        <begin position="404"/>
        <end position="431"/>
    </location>
</feature>
<keyword evidence="19" id="KW-1185">Reference proteome</keyword>
<feature type="compositionally biased region" description="Gly residues" evidence="14">
    <location>
        <begin position="730"/>
        <end position="740"/>
    </location>
</feature>
<dbReference type="InterPro" id="IPR017979">
    <property type="entry name" value="GPCR_3_CS"/>
</dbReference>
<feature type="domain" description="G-protein coupled receptors family 3 profile" evidence="17">
    <location>
        <begin position="296"/>
        <end position="558"/>
    </location>
</feature>
<dbReference type="Gene3D" id="3.40.50.2300">
    <property type="match status" value="2"/>
</dbReference>
<evidence type="ECO:0000313" key="18">
    <source>
        <dbReference type="EMBL" id="KAK5868524.1"/>
    </source>
</evidence>
<keyword evidence="9 15" id="KW-0472">Membrane</keyword>
<dbReference type="InterPro" id="IPR050726">
    <property type="entry name" value="mGluR"/>
</dbReference>
<keyword evidence="5 15" id="KW-0812">Transmembrane</keyword>
<evidence type="ECO:0000256" key="13">
    <source>
        <dbReference type="ARBA" id="ARBA00023224"/>
    </source>
</evidence>
<feature type="compositionally biased region" description="Low complexity" evidence="14">
    <location>
        <begin position="913"/>
        <end position="929"/>
    </location>
</feature>